<comment type="similarity">
    <text evidence="2">Belongs to the strictosidine synthase family.</text>
</comment>
<dbReference type="GO" id="GO:0005773">
    <property type="term" value="C:vacuole"/>
    <property type="evidence" value="ECO:0007669"/>
    <property type="project" value="UniProtKB-SubCell"/>
</dbReference>
<proteinExistence type="inferred from homology"/>
<reference evidence="7" key="1">
    <citation type="submission" date="2019-12" db="EMBL/GenBank/DDBJ databases">
        <authorList>
            <person name="Scholes J."/>
        </authorList>
    </citation>
    <scope>NUCLEOTIDE SEQUENCE</scope>
</reference>
<evidence type="ECO:0000313" key="7">
    <source>
        <dbReference type="EMBL" id="CAA0838573.1"/>
    </source>
</evidence>
<keyword evidence="5" id="KW-0732">Signal</keyword>
<dbReference type="EMBL" id="CACSLK010030875">
    <property type="protein sequence ID" value="CAA0838573.1"/>
    <property type="molecule type" value="Genomic_DNA"/>
</dbReference>
<dbReference type="GO" id="GO:0012505">
    <property type="term" value="C:endomembrane system"/>
    <property type="evidence" value="ECO:0007669"/>
    <property type="project" value="TreeGrafter"/>
</dbReference>
<organism evidence="7 8">
    <name type="scientific">Striga hermonthica</name>
    <name type="common">Purple witchweed</name>
    <name type="synonym">Buchnera hermonthica</name>
    <dbReference type="NCBI Taxonomy" id="68872"/>
    <lineage>
        <taxon>Eukaryota</taxon>
        <taxon>Viridiplantae</taxon>
        <taxon>Streptophyta</taxon>
        <taxon>Embryophyta</taxon>
        <taxon>Tracheophyta</taxon>
        <taxon>Spermatophyta</taxon>
        <taxon>Magnoliopsida</taxon>
        <taxon>eudicotyledons</taxon>
        <taxon>Gunneridae</taxon>
        <taxon>Pentapetalae</taxon>
        <taxon>asterids</taxon>
        <taxon>lamiids</taxon>
        <taxon>Lamiales</taxon>
        <taxon>Orobanchaceae</taxon>
        <taxon>Buchnereae</taxon>
        <taxon>Striga</taxon>
    </lineage>
</organism>
<evidence type="ECO:0000256" key="5">
    <source>
        <dbReference type="SAM" id="SignalP"/>
    </source>
</evidence>
<comment type="subcellular location">
    <subcellularLocation>
        <location evidence="1">Vacuole</location>
    </subcellularLocation>
</comment>
<evidence type="ECO:0000256" key="3">
    <source>
        <dbReference type="ARBA" id="ARBA00022554"/>
    </source>
</evidence>
<comment type="caution">
    <text evidence="7">The sequence shown here is derived from an EMBL/GenBank/DDBJ whole genome shotgun (WGS) entry which is preliminary data.</text>
</comment>
<keyword evidence="4" id="KW-0325">Glycoprotein</keyword>
<keyword evidence="3" id="KW-0926">Vacuole</keyword>
<sequence length="327" mass="35900">MFPIFLLLLSCLPNTALSTHLHSFRSLQLPSVGCEAYTFDKNNGGPYTGLNDGRIVKYQGPKTGFVEYATTVSNRSKEMCDGKNIDDPITGPMCGRPIGLEFNHETGELYVVDAFRGLMVVGPGGGRAERVAGGVPFDAPDALAINPVTGEVYFTDIGPIFFKTNNMTEILLSGDKGGRLLKYDPNTKRQTVVLTGLAVPNGVAVSRDGSFVLIAEYIASRIRIFWLKGPNANTSNIFVRLPGNPDNIKRTESGDFWVPVNIQKLLPELICFPLGQRISEFGQILETVNFYAEYNATYITEVQEHLGSLYVASVYTDFVSVYKGLRC</sequence>
<dbReference type="PANTHER" id="PTHR10426">
    <property type="entry name" value="STRICTOSIDINE SYNTHASE-RELATED"/>
    <property type="match status" value="1"/>
</dbReference>
<dbReference type="PANTHER" id="PTHR10426:SF136">
    <property type="entry name" value="PROTEIN STRICTOSIDINE SYNTHASE-LIKE 9-LIKE"/>
    <property type="match status" value="1"/>
</dbReference>
<evidence type="ECO:0000313" key="8">
    <source>
        <dbReference type="Proteomes" id="UP001153555"/>
    </source>
</evidence>
<feature type="chain" id="PRO_5040230428" evidence="5">
    <location>
        <begin position="19"/>
        <end position="327"/>
    </location>
</feature>
<accession>A0A9N7NMB1</accession>
<keyword evidence="8" id="KW-1185">Reference proteome</keyword>
<dbReference type="Pfam" id="PF03088">
    <property type="entry name" value="Str_synth"/>
    <property type="match status" value="1"/>
</dbReference>
<protein>
    <submittedName>
        <fullName evidence="7">Protein STRICTOSIDINE SYNTHASE-LIKE 12</fullName>
    </submittedName>
</protein>
<evidence type="ECO:0000256" key="4">
    <source>
        <dbReference type="ARBA" id="ARBA00023180"/>
    </source>
</evidence>
<dbReference type="Proteomes" id="UP001153555">
    <property type="component" value="Unassembled WGS sequence"/>
</dbReference>
<dbReference type="GO" id="GO:0016787">
    <property type="term" value="F:hydrolase activity"/>
    <property type="evidence" value="ECO:0007669"/>
    <property type="project" value="TreeGrafter"/>
</dbReference>
<dbReference type="OrthoDB" id="5307922at2759"/>
<evidence type="ECO:0000259" key="6">
    <source>
        <dbReference type="Pfam" id="PF03088"/>
    </source>
</evidence>
<dbReference type="InterPro" id="IPR011042">
    <property type="entry name" value="6-blade_b-propeller_TolB-like"/>
</dbReference>
<dbReference type="InterPro" id="IPR018119">
    <property type="entry name" value="Strictosidine_synth_cons-reg"/>
</dbReference>
<evidence type="ECO:0000256" key="1">
    <source>
        <dbReference type="ARBA" id="ARBA00004116"/>
    </source>
</evidence>
<evidence type="ECO:0000256" key="2">
    <source>
        <dbReference type="ARBA" id="ARBA00009191"/>
    </source>
</evidence>
<dbReference type="Gene3D" id="2.120.10.30">
    <property type="entry name" value="TolB, C-terminal domain"/>
    <property type="match status" value="1"/>
</dbReference>
<name>A0A9N7NMB1_STRHE</name>
<feature type="signal peptide" evidence="5">
    <location>
        <begin position="1"/>
        <end position="18"/>
    </location>
</feature>
<dbReference type="AlphaFoldDB" id="A0A9N7NMB1"/>
<gene>
    <name evidence="7" type="ORF">SHERM_05181</name>
</gene>
<feature type="domain" description="Strictosidine synthase conserved region" evidence="6">
    <location>
        <begin position="141"/>
        <end position="230"/>
    </location>
</feature>
<dbReference type="SUPFAM" id="SSF63829">
    <property type="entry name" value="Calcium-dependent phosphotriesterase"/>
    <property type="match status" value="1"/>
</dbReference>